<evidence type="ECO:0000313" key="2">
    <source>
        <dbReference type="EMBL" id="ADN17774.1"/>
    </source>
</evidence>
<protein>
    <recommendedName>
        <fullName evidence="4">Periplasmic protein</fullName>
    </recommendedName>
</protein>
<feature type="chain" id="PRO_5003141368" description="Periplasmic protein" evidence="1">
    <location>
        <begin position="27"/>
        <end position="255"/>
    </location>
</feature>
<evidence type="ECO:0000313" key="3">
    <source>
        <dbReference type="Proteomes" id="UP000008206"/>
    </source>
</evidence>
<name>E0ULE4_GLOV7</name>
<dbReference type="Pfam" id="PF09865">
    <property type="entry name" value="DUF2092"/>
    <property type="match status" value="1"/>
</dbReference>
<keyword evidence="1" id="KW-0732">Signal</keyword>
<dbReference type="EMBL" id="CP002199">
    <property type="protein sequence ID" value="ADN17774.1"/>
    <property type="molecule type" value="Genomic_DNA"/>
</dbReference>
<dbReference type="AlphaFoldDB" id="E0ULE4"/>
<dbReference type="PIRSF" id="PIRSF012443">
    <property type="entry name" value="UCP012443"/>
    <property type="match status" value="1"/>
</dbReference>
<evidence type="ECO:0000256" key="1">
    <source>
        <dbReference type="SAM" id="SignalP"/>
    </source>
</evidence>
<sequence length="255" mass="29160">MIALKKLSPFLITGLIASGIPLITQAQTQQQIDPRAQEILSQASHYLKVSQNYNFQAQITFDDVMPPDLKLQYHATANLWVERPNHLRIDYTGDRRNVSFYYNGKNFTLFDKGQNLYGSFAAPPTIDDTLNKTLKDYGFLVPLADFAYSDPTAAFSRNIQKGFYLGLVSLKGIPTHHLAFTEQNIDWQIWIEDGKKPLVHKLVITYKNLTAAPQYIVEFSNWNFNQKQLNPQIFSFKPPENAVKIEFIPAKSSNR</sequence>
<dbReference type="OrthoDB" id="116979at2"/>
<dbReference type="InterPro" id="IPR019207">
    <property type="entry name" value="DUF2092"/>
</dbReference>
<dbReference type="RefSeq" id="WP_013334524.1">
    <property type="nucleotide sequence ID" value="NC_014533.1"/>
</dbReference>
<evidence type="ECO:0008006" key="4">
    <source>
        <dbReference type="Google" id="ProtNLM"/>
    </source>
</evidence>
<keyword evidence="2" id="KW-0614">Plasmid</keyword>
<proteinExistence type="predicted"/>
<keyword evidence="3" id="KW-1185">Reference proteome</keyword>
<dbReference type="Proteomes" id="UP000008206">
    <property type="component" value="Plasmid Cy782201"/>
</dbReference>
<feature type="signal peptide" evidence="1">
    <location>
        <begin position="1"/>
        <end position="26"/>
    </location>
</feature>
<gene>
    <name evidence="2" type="ordered locus">Cyan7822_5920</name>
</gene>
<organism evidence="2 3">
    <name type="scientific">Gloeothece verrucosa (strain PCC 7822)</name>
    <name type="common">Cyanothece sp. (strain PCC 7822)</name>
    <dbReference type="NCBI Taxonomy" id="497965"/>
    <lineage>
        <taxon>Bacteria</taxon>
        <taxon>Bacillati</taxon>
        <taxon>Cyanobacteriota</taxon>
        <taxon>Cyanophyceae</taxon>
        <taxon>Oscillatoriophycideae</taxon>
        <taxon>Chroococcales</taxon>
        <taxon>Aphanothecaceae</taxon>
        <taxon>Gloeothece</taxon>
        <taxon>Gloeothece verrucosa</taxon>
    </lineage>
</organism>
<dbReference type="InterPro" id="IPR029046">
    <property type="entry name" value="LolA/LolB/LppX"/>
</dbReference>
<dbReference type="Gene3D" id="2.50.20.10">
    <property type="entry name" value="Lipoprotein localisation LolA/LolB/LppX"/>
    <property type="match status" value="1"/>
</dbReference>
<dbReference type="SUPFAM" id="SSF89392">
    <property type="entry name" value="Prokaryotic lipoproteins and lipoprotein localization factors"/>
    <property type="match status" value="1"/>
</dbReference>
<reference evidence="3" key="1">
    <citation type="journal article" date="2011" name="MBio">
        <title>Novel metabolic attributes of the genus Cyanothece, comprising a group of unicellular nitrogen-fixing Cyanobacteria.</title>
        <authorList>
            <person name="Bandyopadhyay A."/>
            <person name="Elvitigala T."/>
            <person name="Welsh E."/>
            <person name="Stockel J."/>
            <person name="Liberton M."/>
            <person name="Min H."/>
            <person name="Sherman L.A."/>
            <person name="Pakrasi H.B."/>
        </authorList>
    </citation>
    <scope>NUCLEOTIDE SEQUENCE [LARGE SCALE GENOMIC DNA]</scope>
    <source>
        <strain evidence="3">PCC 7822</strain>
        <plasmid evidence="3">Cy782201</plasmid>
    </source>
</reference>
<dbReference type="HOGENOM" id="CLU_074811_2_0_3"/>
<geneLocation type="plasmid" evidence="2 3">
    <name>Cy782201</name>
</geneLocation>
<dbReference type="KEGG" id="cyj:Cyan7822_5920"/>
<accession>E0ULE4</accession>